<proteinExistence type="predicted"/>
<evidence type="ECO:0000256" key="1">
    <source>
        <dbReference type="SAM" id="MobiDB-lite"/>
    </source>
</evidence>
<protein>
    <submittedName>
        <fullName evidence="2">Uncharacterized protein</fullName>
    </submittedName>
</protein>
<sequence length="75" mass="8022">MGGAKALDCINRKLKRDAEKVAPVKNLPPVDATSQDIHLGIVNAPAVKQQYGPNFGNSAVPYRPSRTFTPPLSPP</sequence>
<keyword evidence="3" id="KW-1185">Reference proteome</keyword>
<evidence type="ECO:0000313" key="3">
    <source>
        <dbReference type="Proteomes" id="UP000440694"/>
    </source>
</evidence>
<gene>
    <name evidence="2" type="ORF">GIW81_00030</name>
</gene>
<accession>A0A6I3KFD7</accession>
<feature type="compositionally biased region" description="Polar residues" evidence="1">
    <location>
        <begin position="66"/>
        <end position="75"/>
    </location>
</feature>
<reference evidence="2 3" key="1">
    <citation type="submission" date="2019-11" db="EMBL/GenBank/DDBJ databases">
        <title>Identification of a novel strain.</title>
        <authorList>
            <person name="Xu Q."/>
            <person name="Wang G."/>
        </authorList>
    </citation>
    <scope>NUCLEOTIDE SEQUENCE [LARGE SCALE GENOMIC DNA]</scope>
    <source>
        <strain evidence="3">xq</strain>
    </source>
</reference>
<dbReference type="EMBL" id="WMBQ01000001">
    <property type="protein sequence ID" value="MTD92720.1"/>
    <property type="molecule type" value="Genomic_DNA"/>
</dbReference>
<evidence type="ECO:0000313" key="2">
    <source>
        <dbReference type="EMBL" id="MTD92720.1"/>
    </source>
</evidence>
<dbReference type="Proteomes" id="UP000440694">
    <property type="component" value="Unassembled WGS sequence"/>
</dbReference>
<organism evidence="2 3">
    <name type="scientific">Hyphomicrobium album</name>
    <dbReference type="NCBI Taxonomy" id="2665159"/>
    <lineage>
        <taxon>Bacteria</taxon>
        <taxon>Pseudomonadati</taxon>
        <taxon>Pseudomonadota</taxon>
        <taxon>Alphaproteobacteria</taxon>
        <taxon>Hyphomicrobiales</taxon>
        <taxon>Hyphomicrobiaceae</taxon>
        <taxon>Hyphomicrobium</taxon>
    </lineage>
</organism>
<comment type="caution">
    <text evidence="2">The sequence shown here is derived from an EMBL/GenBank/DDBJ whole genome shotgun (WGS) entry which is preliminary data.</text>
</comment>
<dbReference type="AlphaFoldDB" id="A0A6I3KFD7"/>
<name>A0A6I3KFD7_9HYPH</name>
<feature type="region of interest" description="Disordered" evidence="1">
    <location>
        <begin position="52"/>
        <end position="75"/>
    </location>
</feature>